<sequence length="96" mass="10522">MPEATERTAGTAFAELVCADPEWARAEFDAIVAANFPALPPRDRPRPPEPVPARRPSGIRAVRETPERSSERLLAARRWRGARSPPLIARDGAAVQ</sequence>
<feature type="region of interest" description="Disordered" evidence="1">
    <location>
        <begin position="38"/>
        <end position="57"/>
    </location>
</feature>
<dbReference type="EMBL" id="PJMY01000003">
    <property type="protein sequence ID" value="PKV92605.1"/>
    <property type="molecule type" value="Genomic_DNA"/>
</dbReference>
<reference evidence="2 3" key="1">
    <citation type="submission" date="2017-12" db="EMBL/GenBank/DDBJ databases">
        <title>Sequencing the genomes of 1000 Actinobacteria strains.</title>
        <authorList>
            <person name="Klenk H.-P."/>
        </authorList>
    </citation>
    <scope>NUCLEOTIDE SEQUENCE [LARGE SCALE GENOMIC DNA]</scope>
    <source>
        <strain evidence="2 3">DSM 45165</strain>
    </source>
</reference>
<proteinExistence type="predicted"/>
<dbReference type="AlphaFoldDB" id="A0A2N3WFG5"/>
<dbReference type="Proteomes" id="UP000233750">
    <property type="component" value="Unassembled WGS sequence"/>
</dbReference>
<comment type="caution">
    <text evidence="2">The sequence shown here is derived from an EMBL/GenBank/DDBJ whole genome shotgun (WGS) entry which is preliminary data.</text>
</comment>
<accession>A0A2N3WFG5</accession>
<evidence type="ECO:0000256" key="1">
    <source>
        <dbReference type="SAM" id="MobiDB-lite"/>
    </source>
</evidence>
<evidence type="ECO:0000313" key="2">
    <source>
        <dbReference type="EMBL" id="PKV92605.1"/>
    </source>
</evidence>
<protein>
    <submittedName>
        <fullName evidence="2">Uncharacterized protein</fullName>
    </submittedName>
</protein>
<organism evidence="2 3">
    <name type="scientific">Amycolatopsis echigonensis</name>
    <dbReference type="NCBI Taxonomy" id="2576905"/>
    <lineage>
        <taxon>Bacteria</taxon>
        <taxon>Bacillati</taxon>
        <taxon>Actinomycetota</taxon>
        <taxon>Actinomycetes</taxon>
        <taxon>Pseudonocardiales</taxon>
        <taxon>Pseudonocardiaceae</taxon>
        <taxon>Amycolatopsis</taxon>
    </lineage>
</organism>
<gene>
    <name evidence="2" type="ORF">ATK30_3427</name>
</gene>
<name>A0A2N3WFG5_9PSEU</name>
<evidence type="ECO:0000313" key="3">
    <source>
        <dbReference type="Proteomes" id="UP000233750"/>
    </source>
</evidence>
<keyword evidence="3" id="KW-1185">Reference proteome</keyword>